<feature type="transmembrane region" description="Helical" evidence="1">
    <location>
        <begin position="252"/>
        <end position="272"/>
    </location>
</feature>
<dbReference type="RefSeq" id="WP_126936804.1">
    <property type="nucleotide sequence ID" value="NZ_JAANCI010000005.1"/>
</dbReference>
<evidence type="ECO:0000256" key="1">
    <source>
        <dbReference type="SAM" id="Phobius"/>
    </source>
</evidence>
<evidence type="ECO:0000313" key="3">
    <source>
        <dbReference type="Proteomes" id="UP001430544"/>
    </source>
</evidence>
<feature type="transmembrane region" description="Helical" evidence="1">
    <location>
        <begin position="646"/>
        <end position="666"/>
    </location>
</feature>
<keyword evidence="1" id="KW-0472">Membrane</keyword>
<feature type="transmembrane region" description="Helical" evidence="1">
    <location>
        <begin position="610"/>
        <end position="634"/>
    </location>
</feature>
<keyword evidence="1" id="KW-0812">Transmembrane</keyword>
<keyword evidence="3" id="KW-1185">Reference proteome</keyword>
<evidence type="ECO:0000313" key="2">
    <source>
        <dbReference type="EMBL" id="MCC8624582.1"/>
    </source>
</evidence>
<organism evidence="2 3">
    <name type="scientific">Xanthomonas vesicatoria</name>
    <dbReference type="NCBI Taxonomy" id="56460"/>
    <lineage>
        <taxon>Bacteria</taxon>
        <taxon>Pseudomonadati</taxon>
        <taxon>Pseudomonadota</taxon>
        <taxon>Gammaproteobacteria</taxon>
        <taxon>Lysobacterales</taxon>
        <taxon>Lysobacteraceae</taxon>
        <taxon>Xanthomonas</taxon>
    </lineage>
</organism>
<feature type="transmembrane region" description="Helical" evidence="1">
    <location>
        <begin position="226"/>
        <end position="246"/>
    </location>
</feature>
<sequence>MYTFIIKSRARRGQISQAEDRIRMIACDENLDVESRVRLQNVIPLIGALQKKFNLSFSTLMRGIFHEVDLMWRALEPSFDDFNYKRKISEITRVLGPQVTFASEIYLPAIICAIHAIRIADAVNITSVEIEYRCSEIILLSGEGGSKAVVENSAMHYMLCSHYGPGYADLSHQSKLYVHQFIDQKSKVKGVARHVYVTDGLKFGVDWTRIGLGEIYSTKVKNLTLAAWYTFSVLCAVLIAITFLVLFDLNDLNLLAIVVLMPAILDRSITWAETTISRDKLNRVAASFDYREKGLPFNVVIAVPIIFNAWDDIYESLSTLAINAIIANDSNVKFVVLSDLTDSSFDPGCEVDKYFCCRMIEAIARINDELGPSYADCITFSHRLRKYSVVERKWMGENRKVGKLKLLSEYIVSGKSEFFEVGENFSNFAGNAKFVMVLDQDSILSRDCVHVLAGALNHPAHLVDIRKGRVVAGHGIAVPQLFVKSFSMKNWRLPEAVTQGLANASDLTNTTSPAYNMFGESGYYGKGMFDPAVYLEVFPSIQADKALSHDTIEADILRPCFIGTHCVMDSFPQDPFTQLLRDERWARGDFINLLFRCIGRPNSGTKRVELLGAMVIVRQCLSWVSLAALFPYILFVALSSINLKSAFLYLICWFYIELFRFLCYVTKTISEGGQSARPVLKAGLVMFYSIIYRILLSPIRFGQVLISLLRSLICYVSNKGHLSWKALEASNEKKHSYRASGWIIMAYYAAISACVVVSDKHFLSSAVLLPLIFSPLIKKYAIKDKS</sequence>
<feature type="transmembrane region" description="Helical" evidence="1">
    <location>
        <begin position="678"/>
        <end position="695"/>
    </location>
</feature>
<comment type="caution">
    <text evidence="2">The sequence shown here is derived from an EMBL/GenBank/DDBJ whole genome shotgun (WGS) entry which is preliminary data.</text>
</comment>
<evidence type="ECO:0008006" key="4">
    <source>
        <dbReference type="Google" id="ProtNLM"/>
    </source>
</evidence>
<dbReference type="Proteomes" id="UP001430544">
    <property type="component" value="Unassembled WGS sequence"/>
</dbReference>
<keyword evidence="1" id="KW-1133">Transmembrane helix</keyword>
<reference evidence="2" key="1">
    <citation type="submission" date="2021-11" db="EMBL/GenBank/DDBJ databases">
        <title>Genome resources and taxonomic validation of 89 Xanthomonas strains.</title>
        <authorList>
            <person name="Tambong J.T."/>
        </authorList>
    </citation>
    <scope>NUCLEOTIDE SEQUENCE</scope>
    <source>
        <strain evidence="2">Bv 5-4A</strain>
    </source>
</reference>
<gene>
    <name evidence="2" type="ORF">LN473_21920</name>
</gene>
<name>A0ABS8LFP1_9XANT</name>
<accession>A0ABS8LFP1</accession>
<dbReference type="EMBL" id="JAJIUN010000097">
    <property type="protein sequence ID" value="MCC8624582.1"/>
    <property type="molecule type" value="Genomic_DNA"/>
</dbReference>
<feature type="transmembrane region" description="Helical" evidence="1">
    <location>
        <begin position="739"/>
        <end position="758"/>
    </location>
</feature>
<protein>
    <recommendedName>
        <fullName evidence="4">Glycosyltransferase 2-like domain-containing protein</fullName>
    </recommendedName>
</protein>
<proteinExistence type="predicted"/>